<name>A0ABQ0LBQ8_MYCCL</name>
<evidence type="ECO:0000313" key="3">
    <source>
        <dbReference type="Proteomes" id="UP000815677"/>
    </source>
</evidence>
<accession>A0ABQ0LBQ8</accession>
<dbReference type="Proteomes" id="UP000815677">
    <property type="component" value="Unassembled WGS sequence"/>
</dbReference>
<feature type="region of interest" description="Disordered" evidence="1">
    <location>
        <begin position="219"/>
        <end position="289"/>
    </location>
</feature>
<protein>
    <submittedName>
        <fullName evidence="2">Uncharacterized protein</fullName>
    </submittedName>
</protein>
<evidence type="ECO:0000256" key="1">
    <source>
        <dbReference type="SAM" id="MobiDB-lite"/>
    </source>
</evidence>
<sequence length="289" mass="31813">MHLDTLLRSAHHRLVSELRQTANSAPGPARPIHPVCAGIDADIKLALPRPTTYIEATHTRISACTSTNENRTQAFRQTRERLNKPGVVSSPTKHQGQFARLKERSKTHPIAKTTTPSPPSRQPPPSTASARQFNPDANIRRSAYKTSASVPSETTPVVLTSEQPTLTSAQWLNNKRCEQQREHVCGDARTNYHQLAAQIREPSFSTNDERSAVFAEYPERQRSAGSQHASLHHDDVSVDVAEQAMHGRPDTVTAKARATSRIEAGTQVHRGERASSSDGSPPERPSRVI</sequence>
<feature type="region of interest" description="Disordered" evidence="1">
    <location>
        <begin position="78"/>
        <end position="135"/>
    </location>
</feature>
<reference evidence="2" key="1">
    <citation type="submission" date="2014-09" db="EMBL/GenBank/DDBJ databases">
        <title>Genome sequence of the luminous mushroom Mycena chlorophos for searching fungal bioluminescence genes.</title>
        <authorList>
            <person name="Tanaka Y."/>
            <person name="Kasuga D."/>
            <person name="Oba Y."/>
            <person name="Hase S."/>
            <person name="Sato K."/>
            <person name="Oba Y."/>
            <person name="Sakakibara Y."/>
        </authorList>
    </citation>
    <scope>NUCLEOTIDE SEQUENCE</scope>
</reference>
<dbReference type="EMBL" id="DF844628">
    <property type="protein sequence ID" value="GAT48513.1"/>
    <property type="molecule type" value="Genomic_DNA"/>
</dbReference>
<keyword evidence="3" id="KW-1185">Reference proteome</keyword>
<organism evidence="2 3">
    <name type="scientific">Mycena chlorophos</name>
    <name type="common">Agaric fungus</name>
    <name type="synonym">Agaricus chlorophos</name>
    <dbReference type="NCBI Taxonomy" id="658473"/>
    <lineage>
        <taxon>Eukaryota</taxon>
        <taxon>Fungi</taxon>
        <taxon>Dikarya</taxon>
        <taxon>Basidiomycota</taxon>
        <taxon>Agaricomycotina</taxon>
        <taxon>Agaricomycetes</taxon>
        <taxon>Agaricomycetidae</taxon>
        <taxon>Agaricales</taxon>
        <taxon>Marasmiineae</taxon>
        <taxon>Mycenaceae</taxon>
        <taxon>Mycena</taxon>
    </lineage>
</organism>
<evidence type="ECO:0000313" key="2">
    <source>
        <dbReference type="EMBL" id="GAT48513.1"/>
    </source>
</evidence>
<feature type="compositionally biased region" description="Pro residues" evidence="1">
    <location>
        <begin position="116"/>
        <end position="126"/>
    </location>
</feature>
<gene>
    <name evidence="2" type="ORF">MCHLO_05907</name>
</gene>
<proteinExistence type="predicted"/>